<proteinExistence type="predicted"/>
<evidence type="ECO:0000313" key="2">
    <source>
        <dbReference type="Proteomes" id="UP000240830"/>
    </source>
</evidence>
<evidence type="ECO:0000313" key="1">
    <source>
        <dbReference type="EMBL" id="PJF19687.1"/>
    </source>
</evidence>
<name>A0A2H9TPK6_9FUNG</name>
<sequence length="222" mass="25812">MVKASRPPIIPTLRRAKAKVESRYPNAFDKGIPLSQRVEAMVPFDDELLELFQLVEVFLATGYSDWRKFQEKNFPLYDIHNGFIFLYDKKVDECKALFSKRLFPPTKPVSWQGLTFAEMRKMNGLIPDHLLITGEGVELYFLISKLKPEGHLNFCKTYYCLSVYEKLTKDRMVPPEKLERGLQYVWHLFTSQSLYGTIYHKLLSGTPEEFVEFLDIVVGQAS</sequence>
<organism evidence="1 2">
    <name type="scientific">Paramicrosporidium saccamoebae</name>
    <dbReference type="NCBI Taxonomy" id="1246581"/>
    <lineage>
        <taxon>Eukaryota</taxon>
        <taxon>Fungi</taxon>
        <taxon>Fungi incertae sedis</taxon>
        <taxon>Cryptomycota</taxon>
        <taxon>Cryptomycota incertae sedis</taxon>
        <taxon>Paramicrosporidium</taxon>
    </lineage>
</organism>
<protein>
    <submittedName>
        <fullName evidence="1">Uncharacterized protein</fullName>
    </submittedName>
</protein>
<keyword evidence="2" id="KW-1185">Reference proteome</keyword>
<accession>A0A2H9TPK6</accession>
<comment type="caution">
    <text evidence="1">The sequence shown here is derived from an EMBL/GenBank/DDBJ whole genome shotgun (WGS) entry which is preliminary data.</text>
</comment>
<reference evidence="1 2" key="1">
    <citation type="submission" date="2016-10" db="EMBL/GenBank/DDBJ databases">
        <title>The genome of Paramicrosporidium saccamoebae is the missing link in understanding Cryptomycota and Microsporidia evolution.</title>
        <authorList>
            <person name="Quandt C.A."/>
            <person name="Beaudet D."/>
            <person name="Corsaro D."/>
            <person name="Michel R."/>
            <person name="Corradi N."/>
            <person name="James T."/>
        </authorList>
    </citation>
    <scope>NUCLEOTIDE SEQUENCE [LARGE SCALE GENOMIC DNA]</scope>
    <source>
        <strain evidence="1 2">KSL3</strain>
    </source>
</reference>
<dbReference type="EMBL" id="MTSL01000048">
    <property type="protein sequence ID" value="PJF19687.1"/>
    <property type="molecule type" value="Genomic_DNA"/>
</dbReference>
<dbReference type="AlphaFoldDB" id="A0A2H9TPK6"/>
<dbReference type="Proteomes" id="UP000240830">
    <property type="component" value="Unassembled WGS sequence"/>
</dbReference>
<gene>
    <name evidence="1" type="ORF">PSACC_00542</name>
</gene>